<dbReference type="Proteomes" id="UP000219356">
    <property type="component" value="Unassembled WGS sequence"/>
</dbReference>
<dbReference type="RefSeq" id="WP_245864811.1">
    <property type="nucleotide sequence ID" value="NZ_OBEK01000005.1"/>
</dbReference>
<proteinExistence type="predicted"/>
<dbReference type="Pfam" id="PF12679">
    <property type="entry name" value="ABC2_membrane_2"/>
    <property type="match status" value="1"/>
</dbReference>
<reference evidence="3" key="1">
    <citation type="submission" date="2017-09" db="EMBL/GenBank/DDBJ databases">
        <authorList>
            <person name="Varghese N."/>
            <person name="Submissions S."/>
        </authorList>
    </citation>
    <scope>NUCLEOTIDE SEQUENCE [LARGE SCALE GENOMIC DNA]</scope>
    <source>
        <strain evidence="3">CGMCC 1.8913</strain>
    </source>
</reference>
<feature type="transmembrane region" description="Helical" evidence="1">
    <location>
        <begin position="20"/>
        <end position="40"/>
    </location>
</feature>
<accession>A0A285PA04</accession>
<dbReference type="STRING" id="586416.GZ22_01340"/>
<feature type="transmembrane region" description="Helical" evidence="1">
    <location>
        <begin position="227"/>
        <end position="247"/>
    </location>
</feature>
<feature type="transmembrane region" description="Helical" evidence="1">
    <location>
        <begin position="202"/>
        <end position="220"/>
    </location>
</feature>
<keyword evidence="1" id="KW-1133">Transmembrane helix</keyword>
<feature type="transmembrane region" description="Helical" evidence="1">
    <location>
        <begin position="103"/>
        <end position="122"/>
    </location>
</feature>
<gene>
    <name evidence="2" type="ORF">SAMN05421503_3078</name>
</gene>
<dbReference type="GO" id="GO:0140359">
    <property type="term" value="F:ABC-type transporter activity"/>
    <property type="evidence" value="ECO:0007669"/>
    <property type="project" value="InterPro"/>
</dbReference>
<keyword evidence="3" id="KW-1185">Reference proteome</keyword>
<keyword evidence="1" id="KW-0472">Membrane</keyword>
<dbReference type="EMBL" id="OBEK01000005">
    <property type="protein sequence ID" value="SNZ16966.1"/>
    <property type="molecule type" value="Genomic_DNA"/>
</dbReference>
<dbReference type="GO" id="GO:0005886">
    <property type="term" value="C:plasma membrane"/>
    <property type="evidence" value="ECO:0007669"/>
    <property type="project" value="UniProtKB-SubCell"/>
</dbReference>
<dbReference type="PANTHER" id="PTHR37305:SF1">
    <property type="entry name" value="MEMBRANE PROTEIN"/>
    <property type="match status" value="1"/>
</dbReference>
<sequence>MSSNFFQLVRNEQTKLYSQVATWIMLGILVVVVLGFALIVRTADGFVTNYDDATWKQDLQQENQDLAEYDATGTQILINNYRIENDLKPEGTTAWDFLYQSNFMTSVLSLLTIIVAGGIIANEFRWGTIKLLLIRPASRTKIFFAKYTSVLLFALTALIVLFIFSWLFGMLFFGLGGDGVMLQVKDGEVVETSVWVRIAQDYGLQLVKLVVWATFAFMISAALRNGALAIGTAIFLMFVGSSVVPFISDKAFGKYVLFSNLDLTQFTTGYKLIEDLTLTFSVVTIIVYYLIFLVIGWILFTKRDVAGH</sequence>
<dbReference type="PANTHER" id="PTHR37305">
    <property type="entry name" value="INTEGRAL MEMBRANE PROTEIN-RELATED"/>
    <property type="match status" value="1"/>
</dbReference>
<protein>
    <submittedName>
        <fullName evidence="2">ABC-2 type transport system permease protein</fullName>
    </submittedName>
</protein>
<feature type="transmembrane region" description="Helical" evidence="1">
    <location>
        <begin position="278"/>
        <end position="300"/>
    </location>
</feature>
<dbReference type="AlphaFoldDB" id="A0A285PA04"/>
<feature type="transmembrane region" description="Helical" evidence="1">
    <location>
        <begin position="143"/>
        <end position="168"/>
    </location>
</feature>
<evidence type="ECO:0000256" key="1">
    <source>
        <dbReference type="SAM" id="Phobius"/>
    </source>
</evidence>
<keyword evidence="1" id="KW-0812">Transmembrane</keyword>
<evidence type="ECO:0000313" key="3">
    <source>
        <dbReference type="Proteomes" id="UP000219356"/>
    </source>
</evidence>
<organism evidence="2 3">
    <name type="scientific">Terribacillus aidingensis</name>
    <dbReference type="NCBI Taxonomy" id="586416"/>
    <lineage>
        <taxon>Bacteria</taxon>
        <taxon>Bacillati</taxon>
        <taxon>Bacillota</taxon>
        <taxon>Bacilli</taxon>
        <taxon>Bacillales</taxon>
        <taxon>Bacillaceae</taxon>
        <taxon>Terribacillus</taxon>
    </lineage>
</organism>
<name>A0A285PA04_9BACI</name>
<evidence type="ECO:0000313" key="2">
    <source>
        <dbReference type="EMBL" id="SNZ16966.1"/>
    </source>
</evidence>